<keyword evidence="3" id="KW-1185">Reference proteome</keyword>
<evidence type="ECO:0000313" key="2">
    <source>
        <dbReference type="EMBL" id="KOX75186.1"/>
    </source>
</evidence>
<organism evidence="2 3">
    <name type="scientific">Melipona quadrifasciata</name>
    <dbReference type="NCBI Taxonomy" id="166423"/>
    <lineage>
        <taxon>Eukaryota</taxon>
        <taxon>Metazoa</taxon>
        <taxon>Ecdysozoa</taxon>
        <taxon>Arthropoda</taxon>
        <taxon>Hexapoda</taxon>
        <taxon>Insecta</taxon>
        <taxon>Pterygota</taxon>
        <taxon>Neoptera</taxon>
        <taxon>Endopterygota</taxon>
        <taxon>Hymenoptera</taxon>
        <taxon>Apocrita</taxon>
        <taxon>Aculeata</taxon>
        <taxon>Apoidea</taxon>
        <taxon>Anthophila</taxon>
        <taxon>Apidae</taxon>
        <taxon>Melipona</taxon>
    </lineage>
</organism>
<dbReference type="Proteomes" id="UP000053105">
    <property type="component" value="Unassembled WGS sequence"/>
</dbReference>
<proteinExistence type="predicted"/>
<feature type="compositionally biased region" description="Basic and acidic residues" evidence="1">
    <location>
        <begin position="153"/>
        <end position="162"/>
    </location>
</feature>
<dbReference type="EMBL" id="KQ435770">
    <property type="protein sequence ID" value="KOX75186.1"/>
    <property type="molecule type" value="Genomic_DNA"/>
</dbReference>
<evidence type="ECO:0000313" key="3">
    <source>
        <dbReference type="Proteomes" id="UP000053105"/>
    </source>
</evidence>
<reference evidence="2 3" key="1">
    <citation type="submission" date="2015-07" db="EMBL/GenBank/DDBJ databases">
        <title>The genome of Melipona quadrifasciata.</title>
        <authorList>
            <person name="Pan H."/>
            <person name="Kapheim K."/>
        </authorList>
    </citation>
    <scope>NUCLEOTIDE SEQUENCE [LARGE SCALE GENOMIC DNA]</scope>
    <source>
        <strain evidence="2">0111107301</strain>
        <tissue evidence="2">Whole body</tissue>
    </source>
</reference>
<name>A0A0M9A2M8_9HYME</name>
<sequence>MQTLRNKLDRLRIHRRWELQLQMEIAREMPVRTAQCTAKLGASVYRSRRNDTRLGVVSPKRAREAEVYHRVPGIPSRAEQAGQGRVCRSHGHLNSQGGEQGKRNVGAIQESTGEDRSRVPLRESGGGGGGGRGGGGGGRAPGGGGQGGGWVEGTERNGKERSSEEEEDEKVKKKKKEEEEEEEEEEVEEDGWHRGTTLNQRNRSRASYKIKPVVPDINVAIEQIQATRANARAIFVTDCGTCHHDLNHSARALNYVTWRTLATVRKRDRKGYTPYTRSMQGWNENPYKVGTVLRRYSSTGALEMELLYERTITTGTIGITKKTRESHDSRRAEKHASCSQQTLLCRVLNDSSLSARYSNSPFEYHSKVPLKTLRILVSQCHDAAAAINVHLRLLNPNLWIRTSADAHEDNNNLHELAQSELDEKYKGSRFKLGMLSICLTFAPPCGSSYGSSLFEFQTDLSAEQPTDLAWGLAARFLKILLQTFQQPEPEFNQRIDFCLSQTCDRFQPKRSTRRNLFICDVDAHSSFDLLMYYPQDLYPSEKRSNKSTLNLSTPVWTGAVFLAAGDPESHYPDIRFDSSDDALNRTSNENVALKTLTFETMTRGLGERKRFSIWTERQRRRTGIDGEAARREDKRGDAVLHNRDLLSHVEENVSDLIITESDFSWGKNPENWASSGATLTQRKLAIVDKFFKPFSFQTHSRKVSHRQKQFSTAASTSYRYNIFVSTSSKNVKSQATLVLNCYFRCASYASHLVYTAHEWFSENHGFQIS</sequence>
<dbReference type="AlphaFoldDB" id="A0A0M9A2M8"/>
<dbReference type="OrthoDB" id="10676679at2759"/>
<evidence type="ECO:0000256" key="1">
    <source>
        <dbReference type="SAM" id="MobiDB-lite"/>
    </source>
</evidence>
<protein>
    <submittedName>
        <fullName evidence="2">Uncharacterized protein</fullName>
    </submittedName>
</protein>
<feature type="region of interest" description="Disordered" evidence="1">
    <location>
        <begin position="76"/>
        <end position="200"/>
    </location>
</feature>
<feature type="compositionally biased region" description="Gly residues" evidence="1">
    <location>
        <begin position="124"/>
        <end position="151"/>
    </location>
</feature>
<gene>
    <name evidence="2" type="ORF">WN51_12900</name>
</gene>
<feature type="compositionally biased region" description="Acidic residues" evidence="1">
    <location>
        <begin position="178"/>
        <end position="189"/>
    </location>
</feature>
<accession>A0A0M9A2M8</accession>